<evidence type="ECO:0000256" key="4">
    <source>
        <dbReference type="ARBA" id="ARBA00022989"/>
    </source>
</evidence>
<feature type="binding site" evidence="10">
    <location>
        <position position="70"/>
    </location>
    <ligand>
        <name>Na(+)</name>
        <dbReference type="ChEBI" id="CHEBI:29101"/>
        <note>structural</note>
    </ligand>
</feature>
<evidence type="ECO:0000256" key="8">
    <source>
        <dbReference type="ARBA" id="ARBA00035585"/>
    </source>
</evidence>
<keyword evidence="10" id="KW-0406">Ion transport</keyword>
<keyword evidence="12" id="KW-1185">Reference proteome</keyword>
<dbReference type="RefSeq" id="WP_198674369.1">
    <property type="nucleotide sequence ID" value="NZ_SGXT01000014.1"/>
</dbReference>
<evidence type="ECO:0000313" key="11">
    <source>
        <dbReference type="EMBL" id="RZT60880.1"/>
    </source>
</evidence>
<dbReference type="PANTHER" id="PTHR28259:SF1">
    <property type="entry name" value="FLUORIDE EXPORT PROTEIN 1-RELATED"/>
    <property type="match status" value="1"/>
</dbReference>
<feature type="binding site" evidence="10">
    <location>
        <position position="73"/>
    </location>
    <ligand>
        <name>Na(+)</name>
        <dbReference type="ChEBI" id="CHEBI:29101"/>
        <note>structural</note>
    </ligand>
</feature>
<feature type="transmembrane region" description="Helical" evidence="10">
    <location>
        <begin position="36"/>
        <end position="54"/>
    </location>
</feature>
<evidence type="ECO:0000256" key="5">
    <source>
        <dbReference type="ARBA" id="ARBA00023136"/>
    </source>
</evidence>
<name>A0A4Q7TM83_9MICO</name>
<organism evidence="11 12">
    <name type="scientific">Microcella alkaliphila</name>
    <dbReference type="NCBI Taxonomy" id="279828"/>
    <lineage>
        <taxon>Bacteria</taxon>
        <taxon>Bacillati</taxon>
        <taxon>Actinomycetota</taxon>
        <taxon>Actinomycetes</taxon>
        <taxon>Micrococcales</taxon>
        <taxon>Microbacteriaceae</taxon>
        <taxon>Microcella</taxon>
    </lineage>
</organism>
<evidence type="ECO:0000313" key="12">
    <source>
        <dbReference type="Proteomes" id="UP000292408"/>
    </source>
</evidence>
<dbReference type="InterPro" id="IPR003691">
    <property type="entry name" value="FluC"/>
</dbReference>
<comment type="activity regulation">
    <text evidence="10">Na(+) is not transported, but it plays an essential structural role and its presence is essential for fluoride channel function.</text>
</comment>
<proteinExistence type="inferred from homology"/>
<reference evidence="11 12" key="1">
    <citation type="journal article" date="2015" name="Stand. Genomic Sci.">
        <title>Genomic Encyclopedia of Bacterial and Archaeal Type Strains, Phase III: the genomes of soil and plant-associated and newly described type strains.</title>
        <authorList>
            <person name="Whitman W.B."/>
            <person name="Woyke T."/>
            <person name="Klenk H.P."/>
            <person name="Zhou Y."/>
            <person name="Lilburn T.G."/>
            <person name="Beck B.J."/>
            <person name="De Vos P."/>
            <person name="Vandamme P."/>
            <person name="Eisen J.A."/>
            <person name="Garrity G."/>
            <person name="Hugenholtz P."/>
            <person name="Kyrpides N.C."/>
        </authorList>
    </citation>
    <scope>NUCLEOTIDE SEQUENCE [LARGE SCALE GENOMIC DNA]</scope>
    <source>
        <strain evidence="11 12">AC4r</strain>
    </source>
</reference>
<dbReference type="EMBL" id="SGXT01000014">
    <property type="protein sequence ID" value="RZT60880.1"/>
    <property type="molecule type" value="Genomic_DNA"/>
</dbReference>
<feature type="transmembrane region" description="Helical" evidence="10">
    <location>
        <begin position="59"/>
        <end position="78"/>
    </location>
</feature>
<comment type="catalytic activity">
    <reaction evidence="8">
        <text>fluoride(in) = fluoride(out)</text>
        <dbReference type="Rhea" id="RHEA:76159"/>
        <dbReference type="ChEBI" id="CHEBI:17051"/>
    </reaction>
    <physiologicalReaction direction="left-to-right" evidence="8">
        <dbReference type="Rhea" id="RHEA:76160"/>
    </physiologicalReaction>
</comment>
<keyword evidence="2 10" id="KW-1003">Cell membrane</keyword>
<evidence type="ECO:0000256" key="2">
    <source>
        <dbReference type="ARBA" id="ARBA00022475"/>
    </source>
</evidence>
<dbReference type="GO" id="GO:0140114">
    <property type="term" value="P:cellular detoxification of fluoride"/>
    <property type="evidence" value="ECO:0007669"/>
    <property type="project" value="UniProtKB-UniRule"/>
</dbReference>
<feature type="transmembrane region" description="Helical" evidence="10">
    <location>
        <begin position="98"/>
        <end position="121"/>
    </location>
</feature>
<gene>
    <name evidence="10" type="primary">fluC</name>
    <name evidence="10" type="synonym">crcB</name>
    <name evidence="11" type="ORF">EV140_1405</name>
</gene>
<dbReference type="GO" id="GO:0062054">
    <property type="term" value="F:fluoride channel activity"/>
    <property type="evidence" value="ECO:0007669"/>
    <property type="project" value="UniProtKB-UniRule"/>
</dbReference>
<dbReference type="PANTHER" id="PTHR28259">
    <property type="entry name" value="FLUORIDE EXPORT PROTEIN 1-RELATED"/>
    <property type="match status" value="1"/>
</dbReference>
<comment type="subcellular location">
    <subcellularLocation>
        <location evidence="1 10">Cell membrane</location>
        <topology evidence="1 10">Multi-pass membrane protein</topology>
    </subcellularLocation>
</comment>
<evidence type="ECO:0000256" key="7">
    <source>
        <dbReference type="ARBA" id="ARBA00035120"/>
    </source>
</evidence>
<dbReference type="AlphaFoldDB" id="A0A4Q7TM83"/>
<keyword evidence="10" id="KW-0813">Transport</keyword>
<keyword evidence="6 10" id="KW-0407">Ion channel</keyword>
<keyword evidence="10" id="KW-0915">Sodium</keyword>
<evidence type="ECO:0000256" key="1">
    <source>
        <dbReference type="ARBA" id="ARBA00004651"/>
    </source>
</evidence>
<keyword evidence="5 10" id="KW-0472">Membrane</keyword>
<sequence>MTPGLVLAVAAGGALGAVLRYLTTVALAGREQPPGPVVLVNIVGSLVSGVAIGAIEDPVVLLVVVTGFCGGLTTFSTLSVETVQLVMDGRAKRAAGGMLVNLVAGTLAVALGAVLGGMLGAMPGAAG</sequence>
<dbReference type="Pfam" id="PF02537">
    <property type="entry name" value="CRCB"/>
    <property type="match status" value="1"/>
</dbReference>
<accession>A0A4Q7TM83</accession>
<evidence type="ECO:0000256" key="3">
    <source>
        <dbReference type="ARBA" id="ARBA00022692"/>
    </source>
</evidence>
<protein>
    <recommendedName>
        <fullName evidence="10">Fluoride-specific ion channel FluC</fullName>
    </recommendedName>
</protein>
<comment type="similarity">
    <text evidence="7 10">Belongs to the fluoride channel Fluc/FEX (TC 1.A.43) family.</text>
</comment>
<keyword evidence="3 10" id="KW-0812">Transmembrane</keyword>
<dbReference type="HAMAP" id="MF_00454">
    <property type="entry name" value="FluC"/>
    <property type="match status" value="1"/>
</dbReference>
<dbReference type="GO" id="GO:0005886">
    <property type="term" value="C:plasma membrane"/>
    <property type="evidence" value="ECO:0007669"/>
    <property type="project" value="UniProtKB-SubCell"/>
</dbReference>
<evidence type="ECO:0000256" key="6">
    <source>
        <dbReference type="ARBA" id="ARBA00023303"/>
    </source>
</evidence>
<comment type="caution">
    <text evidence="11">The sequence shown here is derived from an EMBL/GenBank/DDBJ whole genome shotgun (WGS) entry which is preliminary data.</text>
</comment>
<evidence type="ECO:0000256" key="9">
    <source>
        <dbReference type="ARBA" id="ARBA00049940"/>
    </source>
</evidence>
<dbReference type="GO" id="GO:0046872">
    <property type="term" value="F:metal ion binding"/>
    <property type="evidence" value="ECO:0007669"/>
    <property type="project" value="UniProtKB-KW"/>
</dbReference>
<dbReference type="Proteomes" id="UP000292408">
    <property type="component" value="Unassembled WGS sequence"/>
</dbReference>
<keyword evidence="4 10" id="KW-1133">Transmembrane helix</keyword>
<evidence type="ECO:0000256" key="10">
    <source>
        <dbReference type="HAMAP-Rule" id="MF_00454"/>
    </source>
</evidence>
<comment type="function">
    <text evidence="9 10">Fluoride-specific ion channel. Important for reducing fluoride concentration in the cell, thus reducing its toxicity.</text>
</comment>
<keyword evidence="10" id="KW-0479">Metal-binding</keyword>